<evidence type="ECO:0000313" key="3">
    <source>
        <dbReference type="Proteomes" id="UP000030640"/>
    </source>
</evidence>
<dbReference type="RefSeq" id="XP_008818998.1">
    <property type="nucleotide sequence ID" value="XM_008820776.1"/>
</dbReference>
<dbReference type="AlphaFoldDB" id="W6ZYN9"/>
<feature type="region of interest" description="Disordered" evidence="1">
    <location>
        <begin position="34"/>
        <end position="73"/>
    </location>
</feature>
<feature type="non-terminal residue" evidence="2">
    <location>
        <position position="1"/>
    </location>
</feature>
<name>W6ZYN9_9APIC</name>
<feature type="compositionally biased region" description="Basic and acidic residues" evidence="1">
    <location>
        <begin position="63"/>
        <end position="73"/>
    </location>
</feature>
<dbReference type="Proteomes" id="UP000030640">
    <property type="component" value="Unassembled WGS sequence"/>
</dbReference>
<feature type="compositionally biased region" description="Basic residues" evidence="1">
    <location>
        <begin position="34"/>
        <end position="44"/>
    </location>
</feature>
<protein>
    <submittedName>
        <fullName evidence="2">Uncharacterized protein</fullName>
    </submittedName>
</protein>
<proteinExistence type="predicted"/>
<accession>W6ZYN9</accession>
<dbReference type="GeneID" id="20040478"/>
<organism evidence="2 3">
    <name type="scientific">Plasmodium inui San Antonio 1</name>
    <dbReference type="NCBI Taxonomy" id="1237626"/>
    <lineage>
        <taxon>Eukaryota</taxon>
        <taxon>Sar</taxon>
        <taxon>Alveolata</taxon>
        <taxon>Apicomplexa</taxon>
        <taxon>Aconoidasida</taxon>
        <taxon>Haemosporida</taxon>
        <taxon>Plasmodiidae</taxon>
        <taxon>Plasmodium</taxon>
        <taxon>Plasmodium (Plasmodium)</taxon>
    </lineage>
</organism>
<dbReference type="VEuPathDB" id="PlasmoDB:C922_05204"/>
<sequence>TRKKEAEKDKRGKEGAYLKRADVIRRISYKVRCTRGKPRNKPGRRSLGTNKIIADAGGSLGHPEGDRGGGVVRSEEARVLKKNRTNAQIKLETGWEEVAGLGISGQKRFLNQN</sequence>
<dbReference type="EMBL" id="KI965504">
    <property type="protein sequence ID" value="EUD64405.1"/>
    <property type="molecule type" value="Genomic_DNA"/>
</dbReference>
<gene>
    <name evidence="2" type="ORF">C922_05204</name>
</gene>
<keyword evidence="3" id="KW-1185">Reference proteome</keyword>
<reference evidence="2 3" key="1">
    <citation type="submission" date="2013-02" db="EMBL/GenBank/DDBJ databases">
        <title>The Genome Sequence of Plasmodium inui San Antonio 1.</title>
        <authorList>
            <consortium name="The Broad Institute Genome Sequencing Platform"/>
            <consortium name="The Broad Institute Genome Sequencing Center for Infectious Disease"/>
            <person name="Neafsey D."/>
            <person name="Cheeseman I."/>
            <person name="Volkman S."/>
            <person name="Adams J."/>
            <person name="Walker B."/>
            <person name="Young S.K."/>
            <person name="Zeng Q."/>
            <person name="Gargeya S."/>
            <person name="Fitzgerald M."/>
            <person name="Haas B."/>
            <person name="Abouelleil A."/>
            <person name="Alvarado L."/>
            <person name="Arachchi H.M."/>
            <person name="Berlin A.M."/>
            <person name="Chapman S.B."/>
            <person name="Dewar J."/>
            <person name="Goldberg J."/>
            <person name="Griggs A."/>
            <person name="Gujja S."/>
            <person name="Hansen M."/>
            <person name="Howarth C."/>
            <person name="Imamovic A."/>
            <person name="Larimer J."/>
            <person name="McCowan C."/>
            <person name="Murphy C."/>
            <person name="Neiman D."/>
            <person name="Pearson M."/>
            <person name="Priest M."/>
            <person name="Roberts A."/>
            <person name="Saif S."/>
            <person name="Shea T."/>
            <person name="Sisk P."/>
            <person name="Sykes S."/>
            <person name="Wortman J."/>
            <person name="Nusbaum C."/>
            <person name="Birren B."/>
        </authorList>
    </citation>
    <scope>NUCLEOTIDE SEQUENCE [LARGE SCALE GENOMIC DNA]</scope>
    <source>
        <strain evidence="2 3">San Antonio 1</strain>
    </source>
</reference>
<evidence type="ECO:0000256" key="1">
    <source>
        <dbReference type="SAM" id="MobiDB-lite"/>
    </source>
</evidence>
<evidence type="ECO:0000313" key="2">
    <source>
        <dbReference type="EMBL" id="EUD64405.1"/>
    </source>
</evidence>